<evidence type="ECO:0008006" key="4">
    <source>
        <dbReference type="Google" id="ProtNLM"/>
    </source>
</evidence>
<evidence type="ECO:0000256" key="1">
    <source>
        <dbReference type="SAM" id="Phobius"/>
    </source>
</evidence>
<dbReference type="Proteomes" id="UP000034072">
    <property type="component" value="Unassembled WGS sequence"/>
</dbReference>
<evidence type="ECO:0000313" key="2">
    <source>
        <dbReference type="EMBL" id="KKR40673.1"/>
    </source>
</evidence>
<proteinExistence type="predicted"/>
<dbReference type="EMBL" id="LBXZ01000006">
    <property type="protein sequence ID" value="KKR40673.1"/>
    <property type="molecule type" value="Genomic_DNA"/>
</dbReference>
<gene>
    <name evidence="2" type="ORF">UT75_C0006G0052</name>
</gene>
<protein>
    <recommendedName>
        <fullName evidence="4">Fimbrial assembly family protein</fullName>
    </recommendedName>
</protein>
<evidence type="ECO:0000313" key="3">
    <source>
        <dbReference type="Proteomes" id="UP000034072"/>
    </source>
</evidence>
<feature type="transmembrane region" description="Helical" evidence="1">
    <location>
        <begin position="27"/>
        <end position="48"/>
    </location>
</feature>
<dbReference type="AlphaFoldDB" id="A0A0G0QKP7"/>
<keyword evidence="1" id="KW-0472">Membrane</keyword>
<sequence>MSDQGGLQLLPETRRKITVTVPGENRLLYLGVVFLILSATAVFGIKFYTSQELESYNSLRADVEKKNLEINTQAKGEDGADLIEKIRVTGKQLDIASSLLNSHILWSKGLERLEGLLLPTVQVDSLSMSAADGTIKFMALAPSYTAIAKQIASFVSNPKYIKDVTIGEITTQTTGKLQFSMNIEIERSTFLRPDTTPNPTPAK</sequence>
<keyword evidence="1" id="KW-1133">Transmembrane helix</keyword>
<organism evidence="2 3">
    <name type="scientific">Candidatus Yanofskybacteria bacterium GW2011_GWE2_40_11</name>
    <dbReference type="NCBI Taxonomy" id="1619033"/>
    <lineage>
        <taxon>Bacteria</taxon>
        <taxon>Candidatus Yanofskyibacteriota</taxon>
    </lineage>
</organism>
<keyword evidence="1" id="KW-0812">Transmembrane</keyword>
<accession>A0A0G0QKP7</accession>
<reference evidence="2 3" key="1">
    <citation type="journal article" date="2015" name="Nature">
        <title>rRNA introns, odd ribosomes, and small enigmatic genomes across a large radiation of phyla.</title>
        <authorList>
            <person name="Brown C.T."/>
            <person name="Hug L.A."/>
            <person name="Thomas B.C."/>
            <person name="Sharon I."/>
            <person name="Castelle C.J."/>
            <person name="Singh A."/>
            <person name="Wilkins M.J."/>
            <person name="Williams K.H."/>
            <person name="Banfield J.F."/>
        </authorList>
    </citation>
    <scope>NUCLEOTIDE SEQUENCE [LARGE SCALE GENOMIC DNA]</scope>
</reference>
<comment type="caution">
    <text evidence="2">The sequence shown here is derived from an EMBL/GenBank/DDBJ whole genome shotgun (WGS) entry which is preliminary data.</text>
</comment>
<name>A0A0G0QKP7_9BACT</name>